<protein>
    <submittedName>
        <fullName evidence="7">Lipid A biosynthesis lauroyl acyltransferase</fullName>
    </submittedName>
</protein>
<sequence>MSEVKLAHREVKLAHRAEALLVRGVLGLLRNLAPATSARIAGGVARVLGPLIPVSKIADKNLRMAMPELDAAQRRKIIGEVWDNLGQTVAELTRIGELHQSESGPGYIVTGWEEHVAPALAKGGPAIFFTGHIGNWEIIPPAAFSRGVDIGFMYRAASNKLVDDIILRLREANFGRKIIMFAKGGAGARQAYAHLARGGHLGMLVDQKLDNGISVPLFGIPAMTASAMASFAIKFKCPVLPVHVVRIGPARLQVICDPPMTAPDTGGRDTDVAAMTAEMNRILERWIREKPGAWLWLHRRWPKALYK</sequence>
<proteinExistence type="predicted"/>
<accession>A0ABQ6AAD8</accession>
<reference evidence="8" key="1">
    <citation type="journal article" date="2019" name="Int. J. Syst. Evol. Microbiol.">
        <title>The Global Catalogue of Microorganisms (GCM) 10K type strain sequencing project: providing services to taxonomists for standard genome sequencing and annotation.</title>
        <authorList>
            <consortium name="The Broad Institute Genomics Platform"/>
            <consortium name="The Broad Institute Genome Sequencing Center for Infectious Disease"/>
            <person name="Wu L."/>
            <person name="Ma J."/>
        </authorList>
    </citation>
    <scope>NUCLEOTIDE SEQUENCE [LARGE SCALE GENOMIC DNA]</scope>
    <source>
        <strain evidence="8">NBRC 112502</strain>
    </source>
</reference>
<dbReference type="PANTHER" id="PTHR30606">
    <property type="entry name" value="LIPID A BIOSYNTHESIS LAUROYL ACYLTRANSFERASE"/>
    <property type="match status" value="1"/>
</dbReference>
<gene>
    <name evidence="7" type="ORF">GCM10010909_18840</name>
</gene>
<evidence type="ECO:0000256" key="1">
    <source>
        <dbReference type="ARBA" id="ARBA00004533"/>
    </source>
</evidence>
<evidence type="ECO:0000256" key="4">
    <source>
        <dbReference type="ARBA" id="ARBA00022679"/>
    </source>
</evidence>
<dbReference type="PANTHER" id="PTHR30606:SF9">
    <property type="entry name" value="LIPID A BIOSYNTHESIS LAUROYLTRANSFERASE"/>
    <property type="match status" value="1"/>
</dbReference>
<evidence type="ECO:0000256" key="5">
    <source>
        <dbReference type="ARBA" id="ARBA00023136"/>
    </source>
</evidence>
<comment type="caution">
    <text evidence="7">The sequence shown here is derived from an EMBL/GenBank/DDBJ whole genome shotgun (WGS) entry which is preliminary data.</text>
</comment>
<keyword evidence="4" id="KW-0808">Transferase</keyword>
<dbReference type="EMBL" id="BSOS01000065">
    <property type="protein sequence ID" value="GLR67203.1"/>
    <property type="molecule type" value="Genomic_DNA"/>
</dbReference>
<dbReference type="RefSeq" id="WP_284257932.1">
    <property type="nucleotide sequence ID" value="NZ_BSOS01000065.1"/>
</dbReference>
<name>A0ABQ6AAD8_9PROT</name>
<keyword evidence="3" id="KW-0997">Cell inner membrane</keyword>
<evidence type="ECO:0000256" key="2">
    <source>
        <dbReference type="ARBA" id="ARBA00022475"/>
    </source>
</evidence>
<dbReference type="Proteomes" id="UP001156641">
    <property type="component" value="Unassembled WGS sequence"/>
</dbReference>
<evidence type="ECO:0000313" key="7">
    <source>
        <dbReference type="EMBL" id="GLR67203.1"/>
    </source>
</evidence>
<keyword evidence="6 7" id="KW-0012">Acyltransferase</keyword>
<dbReference type="GO" id="GO:0016746">
    <property type="term" value="F:acyltransferase activity"/>
    <property type="evidence" value="ECO:0007669"/>
    <property type="project" value="UniProtKB-KW"/>
</dbReference>
<organism evidence="7 8">
    <name type="scientific">Acidocella aquatica</name>
    <dbReference type="NCBI Taxonomy" id="1922313"/>
    <lineage>
        <taxon>Bacteria</taxon>
        <taxon>Pseudomonadati</taxon>
        <taxon>Pseudomonadota</taxon>
        <taxon>Alphaproteobacteria</taxon>
        <taxon>Acetobacterales</taxon>
        <taxon>Acidocellaceae</taxon>
        <taxon>Acidocella</taxon>
    </lineage>
</organism>
<keyword evidence="5" id="KW-0472">Membrane</keyword>
<evidence type="ECO:0000256" key="6">
    <source>
        <dbReference type="ARBA" id="ARBA00023315"/>
    </source>
</evidence>
<dbReference type="Pfam" id="PF03279">
    <property type="entry name" value="Lip_A_acyltrans"/>
    <property type="match status" value="1"/>
</dbReference>
<evidence type="ECO:0000313" key="8">
    <source>
        <dbReference type="Proteomes" id="UP001156641"/>
    </source>
</evidence>
<dbReference type="CDD" id="cd07984">
    <property type="entry name" value="LPLAT_LABLAT-like"/>
    <property type="match status" value="1"/>
</dbReference>
<comment type="subcellular location">
    <subcellularLocation>
        <location evidence="1">Cell inner membrane</location>
    </subcellularLocation>
</comment>
<dbReference type="InterPro" id="IPR004960">
    <property type="entry name" value="LipA_acyltrans"/>
</dbReference>
<keyword evidence="2" id="KW-1003">Cell membrane</keyword>
<evidence type="ECO:0000256" key="3">
    <source>
        <dbReference type="ARBA" id="ARBA00022519"/>
    </source>
</evidence>
<keyword evidence="8" id="KW-1185">Reference proteome</keyword>